<dbReference type="InterPro" id="IPR006179">
    <property type="entry name" value="5_nucleotidase/apyrase"/>
</dbReference>
<name>A0A9J6NWI1_9CLOT</name>
<sequence>MWNSRITKRYLSVLTMLFMLFSICTPIFADETSTSTTEDAKVILTLLGTSDLHGATNSWSYENDKDYGNVGLERVSTIYKTIKAENPNTLLLDVGDTIQGSIMTDDLYNSNADEKQPMIDLMSFIGYDAMTLGNHEFNFGTALIKKFEKEASFPILSANTYYKEDGSNFVKPYVIKEVAGVKIGILGLTVPSIPRWDGPKVEDLRFEHMAKEAKKYTKILKEEEKVDVIICLAHAGLETRHETDNSDAAKFIPEEAPEISALFLGHDHSQVNTVINGVPTAAPVAKYGQANEVARIDLTIEKIDGVWTVTGNEISHIELANYDPDSEVVEYGKKYHETTLKFLENTIGTATADFHPASEVPGIPEAQIRDTALIDLINDVQLEVTGAEVAAAALFKPTSNLRKGDLNFANVFDIYKYANKLVGVDVTGAELKKYMEWSASYYNTFKPGDLTISFNENIRGYNYDMFAGVDYKVDVSKPAGNRIIDLTLNGKPITDDQIIKLAINDYRYSGLKGKGMITNDPYFNSDPNTLRSYIKNYIEEKGTITPKTDNNWELIGYNWDKHLRETAIEAVKANSINIPQSKDGRTTNVASLTVKDLQAAGLVTVDMTYVVKYGDTLGSVAELFTVSLESVIEANSFDNANLIFPGDKVIIPGKVHDDKYNTYIIKAGDTLGNIAEMYGTHYEKIAKFNNINNVNLIIEGQKIIIPSN</sequence>
<comment type="caution">
    <text evidence="4">The sequence shown here is derived from an EMBL/GenBank/DDBJ whole genome shotgun (WGS) entry which is preliminary data.</text>
</comment>
<dbReference type="PANTHER" id="PTHR11575:SF6">
    <property type="entry name" value="2',3'-CYCLIC-NUCLEOTIDE 2'-PHOSPHODIESTERASE_3'-NUCLEOTIDASE"/>
    <property type="match status" value="1"/>
</dbReference>
<keyword evidence="5" id="KW-1185">Reference proteome</keyword>
<reference evidence="4" key="1">
    <citation type="journal article" date="2021" name="mSystems">
        <title>Bacteria and Archaea Synergistically Convert Glycine Betaine to Biogenic Methane in the Formosa Cold Seep of the South China Sea.</title>
        <authorList>
            <person name="Li L."/>
            <person name="Zhang W."/>
            <person name="Zhang S."/>
            <person name="Song L."/>
            <person name="Sun Q."/>
            <person name="Zhang H."/>
            <person name="Xiang H."/>
            <person name="Dong X."/>
        </authorList>
    </citation>
    <scope>NUCLEOTIDE SEQUENCE</scope>
    <source>
        <strain evidence="4">ZWT</strain>
    </source>
</reference>
<dbReference type="InterPro" id="IPR036779">
    <property type="entry name" value="LysM_dom_sf"/>
</dbReference>
<evidence type="ECO:0000313" key="4">
    <source>
        <dbReference type="EMBL" id="MCM1988603.1"/>
    </source>
</evidence>
<evidence type="ECO:0000259" key="3">
    <source>
        <dbReference type="PROSITE" id="PS51782"/>
    </source>
</evidence>
<dbReference type="Pfam" id="PF00149">
    <property type="entry name" value="Metallophos"/>
    <property type="match status" value="1"/>
</dbReference>
<dbReference type="AlphaFoldDB" id="A0A9J6NWI1"/>
<reference evidence="4" key="2">
    <citation type="submission" date="2021-04" db="EMBL/GenBank/DDBJ databases">
        <authorList>
            <person name="Dong X."/>
        </authorList>
    </citation>
    <scope>NUCLEOTIDE SEQUENCE</scope>
    <source>
        <strain evidence="4">ZWT</strain>
    </source>
</reference>
<dbReference type="InterPro" id="IPR006146">
    <property type="entry name" value="5'-Nucleotdase_CS"/>
</dbReference>
<dbReference type="SMART" id="SM00257">
    <property type="entry name" value="LysM"/>
    <property type="match status" value="2"/>
</dbReference>
<accession>A0A9J6NWI1</accession>
<dbReference type="SUPFAM" id="SSF56300">
    <property type="entry name" value="Metallo-dependent phosphatases"/>
    <property type="match status" value="1"/>
</dbReference>
<evidence type="ECO:0000313" key="5">
    <source>
        <dbReference type="Proteomes" id="UP001056429"/>
    </source>
</evidence>
<dbReference type="PANTHER" id="PTHR11575">
    <property type="entry name" value="5'-NUCLEOTIDASE-RELATED"/>
    <property type="match status" value="1"/>
</dbReference>
<feature type="signal peptide" evidence="2">
    <location>
        <begin position="1"/>
        <end position="29"/>
    </location>
</feature>
<comment type="similarity">
    <text evidence="2">Belongs to the 5'-nucleotidase family.</text>
</comment>
<dbReference type="PRINTS" id="PR01607">
    <property type="entry name" value="APYRASEFAMLY"/>
</dbReference>
<protein>
    <submittedName>
        <fullName evidence="4">5'-nucleotidase C-terminal domain-containing protein</fullName>
    </submittedName>
</protein>
<keyword evidence="1 2" id="KW-0732">Signal</keyword>
<dbReference type="GO" id="GO:0030288">
    <property type="term" value="C:outer membrane-bounded periplasmic space"/>
    <property type="evidence" value="ECO:0007669"/>
    <property type="project" value="TreeGrafter"/>
</dbReference>
<keyword evidence="2" id="KW-0547">Nucleotide-binding</keyword>
<feature type="domain" description="LysM" evidence="3">
    <location>
        <begin position="607"/>
        <end position="651"/>
    </location>
</feature>
<dbReference type="InterPro" id="IPR004843">
    <property type="entry name" value="Calcineurin-like_PHP"/>
</dbReference>
<keyword evidence="2" id="KW-0378">Hydrolase</keyword>
<dbReference type="PROSITE" id="PS00786">
    <property type="entry name" value="5_NUCLEOTIDASE_2"/>
    <property type="match status" value="1"/>
</dbReference>
<dbReference type="InterPro" id="IPR036907">
    <property type="entry name" value="5'-Nucleotdase_C_sf"/>
</dbReference>
<dbReference type="GO" id="GO:0009166">
    <property type="term" value="P:nucleotide catabolic process"/>
    <property type="evidence" value="ECO:0007669"/>
    <property type="project" value="InterPro"/>
</dbReference>
<dbReference type="CDD" id="cd00118">
    <property type="entry name" value="LysM"/>
    <property type="match status" value="2"/>
</dbReference>
<dbReference type="GO" id="GO:0016788">
    <property type="term" value="F:hydrolase activity, acting on ester bonds"/>
    <property type="evidence" value="ECO:0007669"/>
    <property type="project" value="InterPro"/>
</dbReference>
<evidence type="ECO:0000256" key="2">
    <source>
        <dbReference type="RuleBase" id="RU362119"/>
    </source>
</evidence>
<dbReference type="EMBL" id="JAGSOJ010000001">
    <property type="protein sequence ID" value="MCM1988603.1"/>
    <property type="molecule type" value="Genomic_DNA"/>
</dbReference>
<dbReference type="InterPro" id="IPR029052">
    <property type="entry name" value="Metallo-depent_PP-like"/>
</dbReference>
<proteinExistence type="inferred from homology"/>
<dbReference type="SUPFAM" id="SSF54106">
    <property type="entry name" value="LysM domain"/>
    <property type="match status" value="2"/>
</dbReference>
<gene>
    <name evidence="4" type="ORF">KDK92_02540</name>
</gene>
<dbReference type="GO" id="GO:0000166">
    <property type="term" value="F:nucleotide binding"/>
    <property type="evidence" value="ECO:0007669"/>
    <property type="project" value="UniProtKB-KW"/>
</dbReference>
<dbReference type="InterPro" id="IPR018392">
    <property type="entry name" value="LysM"/>
</dbReference>
<dbReference type="InterPro" id="IPR008334">
    <property type="entry name" value="5'-Nucleotdase_C"/>
</dbReference>
<evidence type="ECO:0000256" key="1">
    <source>
        <dbReference type="ARBA" id="ARBA00022729"/>
    </source>
</evidence>
<feature type="domain" description="LysM" evidence="3">
    <location>
        <begin position="661"/>
        <end position="705"/>
    </location>
</feature>
<dbReference type="RefSeq" id="WP_250857470.1">
    <property type="nucleotide sequence ID" value="NZ_JAGSOJ010000001.1"/>
</dbReference>
<dbReference type="Pfam" id="PF01476">
    <property type="entry name" value="LysM"/>
    <property type="match status" value="2"/>
</dbReference>
<dbReference type="GO" id="GO:0046872">
    <property type="term" value="F:metal ion binding"/>
    <property type="evidence" value="ECO:0007669"/>
    <property type="project" value="InterPro"/>
</dbReference>
<dbReference type="PROSITE" id="PS51782">
    <property type="entry name" value="LYSM"/>
    <property type="match status" value="2"/>
</dbReference>
<dbReference type="Gene3D" id="3.90.780.10">
    <property type="entry name" value="5'-Nucleotidase, C-terminal domain"/>
    <property type="match status" value="1"/>
</dbReference>
<dbReference type="Proteomes" id="UP001056429">
    <property type="component" value="Unassembled WGS sequence"/>
</dbReference>
<dbReference type="Gene3D" id="3.60.21.10">
    <property type="match status" value="1"/>
</dbReference>
<organism evidence="4 5">
    <name type="scientific">Oceanirhabdus seepicola</name>
    <dbReference type="NCBI Taxonomy" id="2828781"/>
    <lineage>
        <taxon>Bacteria</taxon>
        <taxon>Bacillati</taxon>
        <taxon>Bacillota</taxon>
        <taxon>Clostridia</taxon>
        <taxon>Eubacteriales</taxon>
        <taxon>Clostridiaceae</taxon>
        <taxon>Oceanirhabdus</taxon>
    </lineage>
</organism>
<dbReference type="SUPFAM" id="SSF55816">
    <property type="entry name" value="5'-nucleotidase (syn. UDP-sugar hydrolase), C-terminal domain"/>
    <property type="match status" value="1"/>
</dbReference>
<dbReference type="Gene3D" id="3.10.350.10">
    <property type="entry name" value="LysM domain"/>
    <property type="match status" value="2"/>
</dbReference>
<dbReference type="Pfam" id="PF02872">
    <property type="entry name" value="5_nucleotid_C"/>
    <property type="match status" value="1"/>
</dbReference>
<feature type="chain" id="PRO_5039963256" evidence="2">
    <location>
        <begin position="30"/>
        <end position="708"/>
    </location>
</feature>